<dbReference type="RefSeq" id="WP_203913798.1">
    <property type="nucleotide sequence ID" value="NZ_BONY01000083.1"/>
</dbReference>
<reference evidence="2" key="1">
    <citation type="submission" date="2021-01" db="EMBL/GenBank/DDBJ databases">
        <title>Whole genome shotgun sequence of Rhizocola hellebori NBRC 109834.</title>
        <authorList>
            <person name="Komaki H."/>
            <person name="Tamura T."/>
        </authorList>
    </citation>
    <scope>NUCLEOTIDE SEQUENCE</scope>
    <source>
        <strain evidence="2">NBRC 109834</strain>
    </source>
</reference>
<comment type="caution">
    <text evidence="2">The sequence shown here is derived from an EMBL/GenBank/DDBJ whole genome shotgun (WGS) entry which is preliminary data.</text>
</comment>
<evidence type="ECO:0000256" key="1">
    <source>
        <dbReference type="SAM" id="Phobius"/>
    </source>
</evidence>
<accession>A0A8J3QFN1</accession>
<feature type="transmembrane region" description="Helical" evidence="1">
    <location>
        <begin position="12"/>
        <end position="35"/>
    </location>
</feature>
<name>A0A8J3QFN1_9ACTN</name>
<organism evidence="2 3">
    <name type="scientific">Rhizocola hellebori</name>
    <dbReference type="NCBI Taxonomy" id="1392758"/>
    <lineage>
        <taxon>Bacteria</taxon>
        <taxon>Bacillati</taxon>
        <taxon>Actinomycetota</taxon>
        <taxon>Actinomycetes</taxon>
        <taxon>Micromonosporales</taxon>
        <taxon>Micromonosporaceae</taxon>
        <taxon>Rhizocola</taxon>
    </lineage>
</organism>
<gene>
    <name evidence="2" type="ORF">Rhe02_81460</name>
</gene>
<dbReference type="EMBL" id="BONY01000083">
    <property type="protein sequence ID" value="GIH10079.1"/>
    <property type="molecule type" value="Genomic_DNA"/>
</dbReference>
<sequence length="174" mass="18595">MTHIIKPPVGQWRVTVALMFAAVSVVLNLIGVAFYSGLLSESIEMLPVQSRPEPATASQVEAVAEVTLPPGTVFLAAAYSNGLETMLSAKFRIPRDTLDAFLASAALHGTLTPGLHAITTQHDVGRGNLWHPETAVTVTGLHETQPTSHGTYRTVMLDLDAASALTVYLHARRS</sequence>
<evidence type="ECO:0000313" key="2">
    <source>
        <dbReference type="EMBL" id="GIH10079.1"/>
    </source>
</evidence>
<proteinExistence type="predicted"/>
<protein>
    <submittedName>
        <fullName evidence="2">Uncharacterized protein</fullName>
    </submittedName>
</protein>
<keyword evidence="1" id="KW-0812">Transmembrane</keyword>
<keyword evidence="3" id="KW-1185">Reference proteome</keyword>
<keyword evidence="1" id="KW-1133">Transmembrane helix</keyword>
<keyword evidence="1" id="KW-0472">Membrane</keyword>
<evidence type="ECO:0000313" key="3">
    <source>
        <dbReference type="Proteomes" id="UP000612899"/>
    </source>
</evidence>
<dbReference type="AlphaFoldDB" id="A0A8J3QFN1"/>
<dbReference type="Proteomes" id="UP000612899">
    <property type="component" value="Unassembled WGS sequence"/>
</dbReference>